<gene>
    <name evidence="1" type="ORF">EC912_104115</name>
</gene>
<name>A0A4R3YNJ4_9GAMM</name>
<comment type="caution">
    <text evidence="1">The sequence shown here is derived from an EMBL/GenBank/DDBJ whole genome shotgun (WGS) entry which is preliminary data.</text>
</comment>
<dbReference type="EMBL" id="SMCS01000004">
    <property type="protein sequence ID" value="TCV93920.1"/>
    <property type="molecule type" value="Genomic_DNA"/>
</dbReference>
<organism evidence="1 2">
    <name type="scientific">Luteibacter rhizovicinus</name>
    <dbReference type="NCBI Taxonomy" id="242606"/>
    <lineage>
        <taxon>Bacteria</taxon>
        <taxon>Pseudomonadati</taxon>
        <taxon>Pseudomonadota</taxon>
        <taxon>Gammaproteobacteria</taxon>
        <taxon>Lysobacterales</taxon>
        <taxon>Rhodanobacteraceae</taxon>
        <taxon>Luteibacter</taxon>
    </lineage>
</organism>
<dbReference type="Proteomes" id="UP000295645">
    <property type="component" value="Unassembled WGS sequence"/>
</dbReference>
<dbReference type="Pfam" id="PF11218">
    <property type="entry name" value="DUF3011"/>
    <property type="match status" value="2"/>
</dbReference>
<keyword evidence="2" id="KW-1185">Reference proteome</keyword>
<protein>
    <submittedName>
        <fullName evidence="1">DUF3011 family protein</fullName>
    </submittedName>
</protein>
<sequence>MRVAAIVFLVVIVTGLTGAWSFLSQALAQEGPVTCESQDARFTRCFVTWQDAKVVKGLSKAYCERGVNWGLDREGLWVDRGCRARFAEVSDRESIHVRRARIVHADESRDRDRTGVLDRDRGHGGFDWARPYDETHRAGEARPGGATSSRVVECNSRERRYRVCLAGRGNHDGRMIRQLSDARCQEGYSWGWNRAGVWVDKGCRGIFEVYD</sequence>
<evidence type="ECO:0000313" key="1">
    <source>
        <dbReference type="EMBL" id="TCV93920.1"/>
    </source>
</evidence>
<proteinExistence type="predicted"/>
<dbReference type="InterPro" id="IPR021381">
    <property type="entry name" value="DUF3011"/>
</dbReference>
<evidence type="ECO:0000313" key="2">
    <source>
        <dbReference type="Proteomes" id="UP000295645"/>
    </source>
</evidence>
<accession>A0A4R3YNJ4</accession>
<dbReference type="OrthoDB" id="6052310at2"/>
<dbReference type="RefSeq" id="WP_132144099.1">
    <property type="nucleotide sequence ID" value="NZ_SMCS01000004.1"/>
</dbReference>
<reference evidence="1 2" key="1">
    <citation type="submission" date="2019-03" db="EMBL/GenBank/DDBJ databases">
        <title>Above-ground endophytic microbial communities from plants in different locations in the United States.</title>
        <authorList>
            <person name="Frank C."/>
        </authorList>
    </citation>
    <scope>NUCLEOTIDE SEQUENCE [LARGE SCALE GENOMIC DNA]</scope>
    <source>
        <strain evidence="1 2">LP_13_YM</strain>
    </source>
</reference>
<dbReference type="AlphaFoldDB" id="A0A4R3YNJ4"/>